<dbReference type="RefSeq" id="WP_249831715.1">
    <property type="nucleotide sequence ID" value="NZ_JAMGBE010000003.1"/>
</dbReference>
<evidence type="ECO:0000256" key="6">
    <source>
        <dbReference type="ARBA" id="ARBA00022777"/>
    </source>
</evidence>
<reference evidence="11" key="1">
    <citation type="submission" date="2022-05" db="EMBL/GenBank/DDBJ databases">
        <authorList>
            <person name="Jo J.-H."/>
            <person name="Im W.-T."/>
        </authorList>
    </citation>
    <scope>NUCLEOTIDE SEQUENCE</scope>
    <source>
        <strain evidence="11">SE220</strain>
    </source>
</reference>
<feature type="binding site" evidence="9">
    <location>
        <position position="9"/>
    </location>
    <ligand>
        <name>Mg(2+)</name>
        <dbReference type="ChEBI" id="CHEBI:18420"/>
    </ligand>
</feature>
<feature type="binding site" evidence="9">
    <location>
        <position position="377"/>
    </location>
    <ligand>
        <name>Mg(2+)</name>
        <dbReference type="ChEBI" id="CHEBI:18420"/>
    </ligand>
</feature>
<gene>
    <name evidence="9" type="primary">ackA</name>
    <name evidence="11" type="ORF">LZ538_09140</name>
</gene>
<evidence type="ECO:0000256" key="9">
    <source>
        <dbReference type="HAMAP-Rule" id="MF_00020"/>
    </source>
</evidence>
<evidence type="ECO:0000313" key="12">
    <source>
        <dbReference type="Proteomes" id="UP001165342"/>
    </source>
</evidence>
<comment type="subcellular location">
    <subcellularLocation>
        <location evidence="9">Cytoplasm</location>
    </subcellularLocation>
</comment>
<comment type="caution">
    <text evidence="9">Lacks conserved residue(s) required for the propagation of feature annotation.</text>
</comment>
<proteinExistence type="inferred from homology"/>
<evidence type="ECO:0000256" key="7">
    <source>
        <dbReference type="ARBA" id="ARBA00022840"/>
    </source>
</evidence>
<keyword evidence="8 9" id="KW-0460">Magnesium</keyword>
<feature type="binding site" evidence="9">
    <location>
        <begin position="206"/>
        <end position="210"/>
    </location>
    <ligand>
        <name>ATP</name>
        <dbReference type="ChEBI" id="CHEBI:30616"/>
    </ligand>
</feature>
<feature type="site" description="Transition state stabilizer" evidence="9">
    <location>
        <position position="239"/>
    </location>
</feature>
<keyword evidence="5 9" id="KW-0547">Nucleotide-binding</keyword>
<evidence type="ECO:0000313" key="11">
    <source>
        <dbReference type="EMBL" id="MCL6730216.1"/>
    </source>
</evidence>
<comment type="catalytic activity">
    <reaction evidence="9">
        <text>acetate + ATP = acetyl phosphate + ADP</text>
        <dbReference type="Rhea" id="RHEA:11352"/>
        <dbReference type="ChEBI" id="CHEBI:22191"/>
        <dbReference type="ChEBI" id="CHEBI:30089"/>
        <dbReference type="ChEBI" id="CHEBI:30616"/>
        <dbReference type="ChEBI" id="CHEBI:456216"/>
        <dbReference type="EC" id="2.7.2.1"/>
    </reaction>
</comment>
<evidence type="ECO:0000256" key="8">
    <source>
        <dbReference type="ARBA" id="ARBA00022842"/>
    </source>
</evidence>
<comment type="subunit">
    <text evidence="9">Homodimer.</text>
</comment>
<dbReference type="Gene3D" id="3.30.420.40">
    <property type="match status" value="2"/>
</dbReference>
<feature type="binding site" evidence="9">
    <location>
        <position position="16"/>
    </location>
    <ligand>
        <name>ATP</name>
        <dbReference type="ChEBI" id="CHEBI:30616"/>
    </ligand>
</feature>
<dbReference type="Proteomes" id="UP001165342">
    <property type="component" value="Unassembled WGS sequence"/>
</dbReference>
<dbReference type="HAMAP" id="MF_00020">
    <property type="entry name" value="Acetate_kinase"/>
    <property type="match status" value="1"/>
</dbReference>
<feature type="binding site" evidence="9">
    <location>
        <position position="91"/>
    </location>
    <ligand>
        <name>substrate</name>
    </ligand>
</feature>
<dbReference type="InterPro" id="IPR023865">
    <property type="entry name" value="Aliphatic_acid_kinase_CS"/>
</dbReference>
<feature type="active site" description="Proton donor/acceptor" evidence="9">
    <location>
        <position position="148"/>
    </location>
</feature>
<dbReference type="InterPro" id="IPR000890">
    <property type="entry name" value="Aliphatic_acid_kin_short-chain"/>
</dbReference>
<keyword evidence="4 9" id="KW-0479">Metal-binding</keyword>
<keyword evidence="7 9" id="KW-0067">ATP-binding</keyword>
<comment type="function">
    <text evidence="9">Catalyzes the formation of acetyl phosphate from acetate and ATP. Can also catalyze the reverse reaction.</text>
</comment>
<dbReference type="PRINTS" id="PR00471">
    <property type="entry name" value="ACETATEKNASE"/>
</dbReference>
<dbReference type="PROSITE" id="PS01076">
    <property type="entry name" value="ACETATE_KINASE_2"/>
    <property type="match status" value="1"/>
</dbReference>
<dbReference type="SUPFAM" id="SSF53067">
    <property type="entry name" value="Actin-like ATPase domain"/>
    <property type="match status" value="2"/>
</dbReference>
<dbReference type="PANTHER" id="PTHR21060">
    <property type="entry name" value="ACETATE KINASE"/>
    <property type="match status" value="1"/>
</dbReference>
<keyword evidence="12" id="KW-1185">Reference proteome</keyword>
<dbReference type="EMBL" id="JAMGBE010000003">
    <property type="protein sequence ID" value="MCL6730216.1"/>
    <property type="molecule type" value="Genomic_DNA"/>
</dbReference>
<evidence type="ECO:0000256" key="10">
    <source>
        <dbReference type="RuleBase" id="RU003835"/>
    </source>
</evidence>
<comment type="cofactor">
    <cofactor evidence="9">
        <name>Mg(2+)</name>
        <dbReference type="ChEBI" id="CHEBI:18420"/>
    </cofactor>
    <cofactor evidence="9">
        <name>Mn(2+)</name>
        <dbReference type="ChEBI" id="CHEBI:29035"/>
    </cofactor>
    <text evidence="9">Mg(2+). Can also accept Mn(2+).</text>
</comment>
<sequence length="411" mass="43724">MANQIAVINAGSSSIKFAVFHDDAGQSLIFRGQVEKIGVAPSLMVENSEGDTLIENEWPAKEVNHQSATKIILQTAIALLGGETVEGIGHRVVHGGTKFTAPVEVTPDVVMALKLLTPLAPLHQPHNLSPIEAIMSEAPHIPQVACFDTAFHQTQPHLAQSFALPREISDSGVRRYGFHGLSYEFVSGRLQTIAPDHAQKRIIIAHLGNGASLCAMHRGRSVATTMGFTAVEGLMMGTRCGSIDPGVLIYLMDEKGLDARGLENLIYKKSGLLGVSGITSDMRALRSSNDPRAREAIDLFIYRIVREIGSLAAALGGLDGIVFTGGIGQRDAKTRQEVVAGCAWLGAAIDKQANAIGEGRIDAPQSTIPIWVVSTDEERIIARHTADLIRSAATSEADVVTADVPGPTVQG</sequence>
<evidence type="ECO:0000256" key="2">
    <source>
        <dbReference type="ARBA" id="ARBA00022490"/>
    </source>
</evidence>
<comment type="pathway">
    <text evidence="9">Metabolic intermediate biosynthesis; acetyl-CoA biosynthesis; acetyl-CoA from acetate: step 1/2.</text>
</comment>
<dbReference type="InterPro" id="IPR043129">
    <property type="entry name" value="ATPase_NBD"/>
</dbReference>
<dbReference type="InterPro" id="IPR004372">
    <property type="entry name" value="Ac/propionate_kinase"/>
</dbReference>
<keyword evidence="2 9" id="KW-0963">Cytoplasm</keyword>
<keyword evidence="3 9" id="KW-0808">Transferase</keyword>
<comment type="caution">
    <text evidence="11">The sequence shown here is derived from an EMBL/GenBank/DDBJ whole genome shotgun (WGS) entry which is preliminary data.</text>
</comment>
<dbReference type="Pfam" id="PF00871">
    <property type="entry name" value="Acetate_kinase"/>
    <property type="match status" value="1"/>
</dbReference>
<accession>A0ABT0S310</accession>
<dbReference type="PIRSF" id="PIRSF000722">
    <property type="entry name" value="Acetate_prop_kin"/>
    <property type="match status" value="1"/>
</dbReference>
<protein>
    <recommendedName>
        <fullName evidence="9">Acetate kinase</fullName>
        <ecNumber evidence="9">2.7.2.1</ecNumber>
    </recommendedName>
    <alternativeName>
        <fullName evidence="9">Acetokinase</fullName>
    </alternativeName>
</protein>
<evidence type="ECO:0000256" key="5">
    <source>
        <dbReference type="ARBA" id="ARBA00022741"/>
    </source>
</evidence>
<comment type="similarity">
    <text evidence="1 9 10">Belongs to the acetokinase family.</text>
</comment>
<evidence type="ECO:0000256" key="1">
    <source>
        <dbReference type="ARBA" id="ARBA00008748"/>
    </source>
</evidence>
<dbReference type="GO" id="GO:0008776">
    <property type="term" value="F:acetate kinase activity"/>
    <property type="evidence" value="ECO:0007669"/>
    <property type="project" value="UniProtKB-EC"/>
</dbReference>
<dbReference type="PANTHER" id="PTHR21060:SF21">
    <property type="entry name" value="ACETATE KINASE"/>
    <property type="match status" value="1"/>
</dbReference>
<dbReference type="NCBIfam" id="TIGR00016">
    <property type="entry name" value="ackA"/>
    <property type="match status" value="1"/>
</dbReference>
<name>A0ABT0S310_9SPHN</name>
<organism evidence="11 12">
    <name type="scientific">Sphingomonas hankyongi</name>
    <dbReference type="NCBI Taxonomy" id="2908209"/>
    <lineage>
        <taxon>Bacteria</taxon>
        <taxon>Pseudomonadati</taxon>
        <taxon>Pseudomonadota</taxon>
        <taxon>Alphaproteobacteria</taxon>
        <taxon>Sphingomonadales</taxon>
        <taxon>Sphingomonadaceae</taxon>
        <taxon>Sphingomonas</taxon>
    </lineage>
</organism>
<keyword evidence="6 9" id="KW-0418">Kinase</keyword>
<feature type="binding site" evidence="9">
    <location>
        <begin position="281"/>
        <end position="283"/>
    </location>
    <ligand>
        <name>ATP</name>
        <dbReference type="ChEBI" id="CHEBI:30616"/>
    </ligand>
</feature>
<evidence type="ECO:0000256" key="4">
    <source>
        <dbReference type="ARBA" id="ARBA00022723"/>
    </source>
</evidence>
<evidence type="ECO:0000256" key="3">
    <source>
        <dbReference type="ARBA" id="ARBA00022679"/>
    </source>
</evidence>
<feature type="site" description="Transition state stabilizer" evidence="9">
    <location>
        <position position="179"/>
    </location>
</feature>
<dbReference type="EC" id="2.7.2.1" evidence="9"/>